<dbReference type="PANTHER" id="PTHR24414:SF184">
    <property type="entry name" value="GALACTOSE OXIDASE_KELCH REPEAT SUPERFAMILY PROTEIN"/>
    <property type="match status" value="1"/>
</dbReference>
<keyword evidence="3" id="KW-1185">Reference proteome</keyword>
<dbReference type="InterPro" id="IPR015915">
    <property type="entry name" value="Kelch-typ_b-propeller"/>
</dbReference>
<proteinExistence type="predicted"/>
<organism evidence="2 3">
    <name type="scientific">Microthlaspi erraticum</name>
    <dbReference type="NCBI Taxonomy" id="1685480"/>
    <lineage>
        <taxon>Eukaryota</taxon>
        <taxon>Viridiplantae</taxon>
        <taxon>Streptophyta</taxon>
        <taxon>Embryophyta</taxon>
        <taxon>Tracheophyta</taxon>
        <taxon>Spermatophyta</taxon>
        <taxon>Magnoliopsida</taxon>
        <taxon>eudicotyledons</taxon>
        <taxon>Gunneridae</taxon>
        <taxon>Pentapetalae</taxon>
        <taxon>rosids</taxon>
        <taxon>malvids</taxon>
        <taxon>Brassicales</taxon>
        <taxon>Brassicaceae</taxon>
        <taxon>Coluteocarpeae</taxon>
        <taxon>Microthlaspi</taxon>
    </lineage>
</organism>
<dbReference type="PANTHER" id="PTHR24414">
    <property type="entry name" value="F-BOX/KELCH-REPEAT PROTEIN SKIP4"/>
    <property type="match status" value="1"/>
</dbReference>
<evidence type="ECO:0000313" key="2">
    <source>
        <dbReference type="EMBL" id="CAA7055278.1"/>
    </source>
</evidence>
<feature type="domain" description="FKB95-like N-terminal Kelch" evidence="1">
    <location>
        <begin position="1"/>
        <end position="197"/>
    </location>
</feature>
<dbReference type="SUPFAM" id="SSF117281">
    <property type="entry name" value="Kelch motif"/>
    <property type="match status" value="1"/>
</dbReference>
<protein>
    <recommendedName>
        <fullName evidence="1">FKB95-like N-terminal Kelch domain-containing protein</fullName>
    </recommendedName>
</protein>
<sequence>MLVERSRPAANVVDGKIYVAGGVNNFNSSNWMEVFDPKTQTWEFVLCPLSKRCSSYISKNAVIEGRIFYMCVNKCVVYKPEEDRWEAIEGFTNLNFGWTWLSYCVIDKVLCSFRDLVGMKWYCTRRQSWMNMKGLIGLPKFDSYSCAHMADYDGKLAVFWTNGYGYKEKTIWCAVIAIEKRNGGEDIWGTVEWLDPLLTVPKSFRFECVVAATV</sequence>
<accession>A0A6D2KQ95</accession>
<name>A0A6D2KQ95_9BRAS</name>
<dbReference type="EMBL" id="CACVBM020001607">
    <property type="protein sequence ID" value="CAA7055278.1"/>
    <property type="molecule type" value="Genomic_DNA"/>
</dbReference>
<dbReference type="Proteomes" id="UP000467841">
    <property type="component" value="Unassembled WGS sequence"/>
</dbReference>
<dbReference type="OrthoDB" id="1099573at2759"/>
<comment type="caution">
    <text evidence="2">The sequence shown here is derived from an EMBL/GenBank/DDBJ whole genome shotgun (WGS) entry which is preliminary data.</text>
</comment>
<dbReference type="Pfam" id="PF25210">
    <property type="entry name" value="Kelch_FKB95"/>
    <property type="match status" value="1"/>
</dbReference>
<gene>
    <name evidence="2" type="ORF">MERR_LOCUS42514</name>
</gene>
<reference evidence="2" key="1">
    <citation type="submission" date="2020-01" db="EMBL/GenBank/DDBJ databases">
        <authorList>
            <person name="Mishra B."/>
        </authorList>
    </citation>
    <scope>NUCLEOTIDE SEQUENCE [LARGE SCALE GENOMIC DNA]</scope>
</reference>
<dbReference type="InterPro" id="IPR050354">
    <property type="entry name" value="F-box/kelch-repeat_ARATH"/>
</dbReference>
<evidence type="ECO:0000313" key="3">
    <source>
        <dbReference type="Proteomes" id="UP000467841"/>
    </source>
</evidence>
<dbReference type="Gene3D" id="2.120.10.80">
    <property type="entry name" value="Kelch-type beta propeller"/>
    <property type="match status" value="1"/>
</dbReference>
<evidence type="ECO:0000259" key="1">
    <source>
        <dbReference type="Pfam" id="PF25210"/>
    </source>
</evidence>
<dbReference type="AlphaFoldDB" id="A0A6D2KQ95"/>
<dbReference type="InterPro" id="IPR057499">
    <property type="entry name" value="Kelch_FKB95"/>
</dbReference>